<keyword evidence="1" id="KW-0732">Signal</keyword>
<feature type="signal peptide" evidence="1">
    <location>
        <begin position="1"/>
        <end position="28"/>
    </location>
</feature>
<name>W4LRG2_9BACT</name>
<comment type="caution">
    <text evidence="2">The sequence shown here is derived from an EMBL/GenBank/DDBJ whole genome shotgun (WGS) entry which is preliminary data.</text>
</comment>
<dbReference type="HOGENOM" id="CLU_656703_0_0_7"/>
<accession>W4LRG2</accession>
<dbReference type="Proteomes" id="UP000019140">
    <property type="component" value="Unassembled WGS sequence"/>
</dbReference>
<proteinExistence type="predicted"/>
<protein>
    <recommendedName>
        <fullName evidence="4">Fibronectin type-III domain-containing protein</fullName>
    </recommendedName>
</protein>
<organism evidence="2 3">
    <name type="scientific">Candidatus Entotheonella gemina</name>
    <dbReference type="NCBI Taxonomy" id="1429439"/>
    <lineage>
        <taxon>Bacteria</taxon>
        <taxon>Pseudomonadati</taxon>
        <taxon>Nitrospinota/Tectimicrobiota group</taxon>
        <taxon>Candidatus Tectimicrobiota</taxon>
        <taxon>Candidatus Entotheonellia</taxon>
        <taxon>Candidatus Entotheonellales</taxon>
        <taxon>Candidatus Entotheonellaceae</taxon>
        <taxon>Candidatus Entotheonella</taxon>
    </lineage>
</organism>
<dbReference type="Gene3D" id="2.60.40.10">
    <property type="entry name" value="Immunoglobulins"/>
    <property type="match status" value="1"/>
</dbReference>
<keyword evidence="3" id="KW-1185">Reference proteome</keyword>
<dbReference type="AlphaFoldDB" id="W4LRG2"/>
<evidence type="ECO:0008006" key="4">
    <source>
        <dbReference type="Google" id="ProtNLM"/>
    </source>
</evidence>
<evidence type="ECO:0000256" key="1">
    <source>
        <dbReference type="SAM" id="SignalP"/>
    </source>
</evidence>
<dbReference type="InterPro" id="IPR013783">
    <property type="entry name" value="Ig-like_fold"/>
</dbReference>
<evidence type="ECO:0000313" key="3">
    <source>
        <dbReference type="Proteomes" id="UP000019140"/>
    </source>
</evidence>
<evidence type="ECO:0000313" key="2">
    <source>
        <dbReference type="EMBL" id="ETX00578.1"/>
    </source>
</evidence>
<dbReference type="EMBL" id="AZHX01001713">
    <property type="protein sequence ID" value="ETX00578.1"/>
    <property type="molecule type" value="Genomic_DNA"/>
</dbReference>
<gene>
    <name evidence="2" type="ORF">ETSY2_38775</name>
</gene>
<reference evidence="2 3" key="1">
    <citation type="journal article" date="2014" name="Nature">
        <title>An environmental bacterial taxon with a large and distinct metabolic repertoire.</title>
        <authorList>
            <person name="Wilson M.C."/>
            <person name="Mori T."/>
            <person name="Ruckert C."/>
            <person name="Uria A.R."/>
            <person name="Helf M.J."/>
            <person name="Takada K."/>
            <person name="Gernert C."/>
            <person name="Steffens U.A."/>
            <person name="Heycke N."/>
            <person name="Schmitt S."/>
            <person name="Rinke C."/>
            <person name="Helfrich E.J."/>
            <person name="Brachmann A.O."/>
            <person name="Gurgui C."/>
            <person name="Wakimoto T."/>
            <person name="Kracht M."/>
            <person name="Crusemann M."/>
            <person name="Hentschel U."/>
            <person name="Abe I."/>
            <person name="Matsunaga S."/>
            <person name="Kalinowski J."/>
            <person name="Takeyama H."/>
            <person name="Piel J."/>
        </authorList>
    </citation>
    <scope>NUCLEOTIDE SEQUENCE [LARGE SCALE GENOMIC DNA]</scope>
    <source>
        <strain evidence="3">TSY2</strain>
    </source>
</reference>
<feature type="chain" id="PRO_5004844881" description="Fibronectin type-III domain-containing protein" evidence="1">
    <location>
        <begin position="29"/>
        <end position="418"/>
    </location>
</feature>
<sequence>MKYAHLTKTWFSVLALVMAFGLPAAALAAPIFRGFDLFVTVENTSVAIPNPMHPTDRDMDIVIPLMGVPLFPGADGLGDADTIVFRKQGLPPGNDPMNPIDSFDFPHGEGTVDIELVGLYLKSMEPVDLSRLGGSGNANLFAVVNREIENIPASGGNDDGICDPHETCKMAAGSNLPFPIEDNSAHGGNNDGICNTGETCKCDSTDELIPSTGMMTIRHESSDSEDTQGTFDVSQFSVFACLVFTSTSVEDLRDPHAVVLSMPMPMPSPEIDLSGDGEWSHMRDPDPQKNPPNNAMFPDGGFFVSVIMHNGPHIVGPSAIELVSFTAEVGADGSIALTWETATEIDNAGFNLYRATTEDGPYTQINDALIPAEGDAVSGASYSFMDTPGSGTFYYQLEDVDFNGVSTLHDPVVVEVRP</sequence>